<keyword evidence="2" id="KW-0445">Lipid transport</keyword>
<dbReference type="InterPro" id="IPR011993">
    <property type="entry name" value="PH-like_dom_sf"/>
</dbReference>
<dbReference type="InParanoid" id="A0A3Q0KQM4"/>
<dbReference type="Pfam" id="PF00169">
    <property type="entry name" value="PH"/>
    <property type="match status" value="1"/>
</dbReference>
<dbReference type="Gene3D" id="1.10.287.2720">
    <property type="match status" value="1"/>
</dbReference>
<dbReference type="Gene3D" id="2.40.160.120">
    <property type="match status" value="1"/>
</dbReference>
<dbReference type="STRING" id="6183.A0A3Q0KQM4"/>
<dbReference type="InterPro" id="IPR037239">
    <property type="entry name" value="OSBP_sf"/>
</dbReference>
<organism evidence="6">
    <name type="scientific">Schistosoma mansoni</name>
    <name type="common">Blood fluke</name>
    <dbReference type="NCBI Taxonomy" id="6183"/>
    <lineage>
        <taxon>Eukaryota</taxon>
        <taxon>Metazoa</taxon>
        <taxon>Spiralia</taxon>
        <taxon>Lophotrochozoa</taxon>
        <taxon>Platyhelminthes</taxon>
        <taxon>Trematoda</taxon>
        <taxon>Digenea</taxon>
        <taxon>Strigeidida</taxon>
        <taxon>Schistosomatoidea</taxon>
        <taxon>Schistosomatidae</taxon>
        <taxon>Schistosoma</taxon>
    </lineage>
</organism>
<feature type="region of interest" description="Disordered" evidence="4">
    <location>
        <begin position="650"/>
        <end position="670"/>
    </location>
</feature>
<dbReference type="GO" id="GO:0005829">
    <property type="term" value="C:cytosol"/>
    <property type="evidence" value="ECO:0007669"/>
    <property type="project" value="TreeGrafter"/>
</dbReference>
<dbReference type="InterPro" id="IPR000648">
    <property type="entry name" value="Oxysterol-bd"/>
</dbReference>
<feature type="compositionally biased region" description="Low complexity" evidence="4">
    <location>
        <begin position="654"/>
        <end position="670"/>
    </location>
</feature>
<evidence type="ECO:0000256" key="3">
    <source>
        <dbReference type="ARBA" id="ARBA00023121"/>
    </source>
</evidence>
<dbReference type="CDD" id="cd13291">
    <property type="entry name" value="PH_ORP10_ORP11"/>
    <property type="match status" value="1"/>
</dbReference>
<dbReference type="Gene3D" id="6.10.140.1150">
    <property type="match status" value="1"/>
</dbReference>
<dbReference type="FunFam" id="1.10.287.2720:FF:000001">
    <property type="entry name" value="Oxysterol-binding OBPalpha"/>
    <property type="match status" value="1"/>
</dbReference>
<dbReference type="GO" id="GO:0016020">
    <property type="term" value="C:membrane"/>
    <property type="evidence" value="ECO:0007669"/>
    <property type="project" value="TreeGrafter"/>
</dbReference>
<evidence type="ECO:0000256" key="1">
    <source>
        <dbReference type="ARBA" id="ARBA00022448"/>
    </source>
</evidence>
<dbReference type="WBParaSite" id="Smp_156000.2">
    <property type="protein sequence ID" value="Smp_156000.2"/>
    <property type="gene ID" value="Smp_156000"/>
</dbReference>
<proteinExistence type="predicted"/>
<feature type="compositionally biased region" description="Polar residues" evidence="4">
    <location>
        <begin position="375"/>
        <end position="384"/>
    </location>
</feature>
<sequence length="789" mass="90038">MNGKDRENIFKLIKRAKELQTEEEKNHLRKRTEGQLLKFTNVMKGYQYRWFVIDPDAGRIEYYEKEDHKRSLKPRGALSLIYASICPSDEDSQTFFINAANGDLLKLKAIDAKERQYWVDRLRAVAEYHSEKAEQHPLITTLSGTSESSNHADSQNTGSQVPNSSKSSQSNEVNHTSDQSPNGNFPIADASTFPVFCPGRPSDPRVQLGELFRQLEFENHALSTVIDRTYIRSPEITDVFKNLLLSKATSQATLDCLKRCMELIKHQDITSVVENGKTAKSYISNTTDSTSLYPCVFNTVVDSSESQKINDMNISNGLSSSVQLSEEMKSILSTFPPPIKDMQINYRDIPNDEDEIDDNCNDDNEAFANNNGNNSSQKQIMNSYNDDDENDEHNKKVILHLLSQLKIGMELTKVVFPTFILAEYSLLEMFANYMAHPNLFCRITDYVDPEWRMIAFIQWYLTTFHSGHLDTIVKKPYNPIIGETFHCSWIVPPDQINSESCLSEINKDTCKMSTTTDNNHNAPIVIRYCAEQVSHHPPVTVFQFSCPIKQMKLTGSLCTKSKFQGMSVCAAMLGKLILKLGEHSDEEYHFSLPTAYARSILTVPWVEFGDKVSVTCPQTGYSAVITFLTKPHYEDKLHCITGEIYSTHSISPTSSDRSSKGPGSSPLSPVGNSNHLIARISGEWNKIINFEVLNKNLHKWSVTVNQLPVFSKHIRPIEHQQPEESRRLWQNVTKALKLKKFDLATEKKQELEERQRLSENYRALYKFAFPVKYFTWHENSWIFKTICSQ</sequence>
<dbReference type="Gene3D" id="2.30.29.30">
    <property type="entry name" value="Pleckstrin-homology domain (PH domain)/Phosphotyrosine-binding domain (PTB)"/>
    <property type="match status" value="1"/>
</dbReference>
<dbReference type="PANTHER" id="PTHR10972">
    <property type="entry name" value="OXYSTEROL-BINDING PROTEIN-RELATED"/>
    <property type="match status" value="1"/>
</dbReference>
<keyword evidence="1" id="KW-0813">Transport</keyword>
<dbReference type="GO" id="GO:0032934">
    <property type="term" value="F:sterol binding"/>
    <property type="evidence" value="ECO:0007669"/>
    <property type="project" value="TreeGrafter"/>
</dbReference>
<dbReference type="SUPFAM" id="SSF144000">
    <property type="entry name" value="Oxysterol-binding protein-like"/>
    <property type="match status" value="1"/>
</dbReference>
<dbReference type="SMART" id="SM00233">
    <property type="entry name" value="PH"/>
    <property type="match status" value="1"/>
</dbReference>
<keyword evidence="3" id="KW-0446">Lipid-binding</keyword>
<evidence type="ECO:0000313" key="6">
    <source>
        <dbReference type="WBParaSite" id="Smp_156000.2"/>
    </source>
</evidence>
<evidence type="ECO:0000256" key="4">
    <source>
        <dbReference type="SAM" id="MobiDB-lite"/>
    </source>
</evidence>
<feature type="region of interest" description="Disordered" evidence="4">
    <location>
        <begin position="362"/>
        <end position="389"/>
    </location>
</feature>
<accession>A0A3Q0KQM4</accession>
<dbReference type="SUPFAM" id="SSF50729">
    <property type="entry name" value="PH domain-like"/>
    <property type="match status" value="1"/>
</dbReference>
<name>A0A3Q0KQM4_SCHMA</name>
<feature type="region of interest" description="Disordered" evidence="4">
    <location>
        <begin position="135"/>
        <end position="184"/>
    </location>
</feature>
<dbReference type="PANTHER" id="PTHR10972:SF141">
    <property type="entry name" value="OXYSTEROL-BINDING PROTEIN"/>
    <property type="match status" value="1"/>
</dbReference>
<dbReference type="InterPro" id="IPR001849">
    <property type="entry name" value="PH_domain"/>
</dbReference>
<dbReference type="PROSITE" id="PS50003">
    <property type="entry name" value="PH_DOMAIN"/>
    <property type="match status" value="1"/>
</dbReference>
<evidence type="ECO:0000256" key="2">
    <source>
        <dbReference type="ARBA" id="ARBA00023055"/>
    </source>
</evidence>
<feature type="compositionally biased region" description="Low complexity" evidence="4">
    <location>
        <begin position="159"/>
        <end position="174"/>
    </location>
</feature>
<dbReference type="Pfam" id="PF01237">
    <property type="entry name" value="Oxysterol_BP"/>
    <property type="match status" value="1"/>
</dbReference>
<dbReference type="GO" id="GO:0006869">
    <property type="term" value="P:lipid transport"/>
    <property type="evidence" value="ECO:0007669"/>
    <property type="project" value="UniProtKB-KW"/>
</dbReference>
<feature type="domain" description="PH" evidence="5">
    <location>
        <begin position="29"/>
        <end position="127"/>
    </location>
</feature>
<evidence type="ECO:0000259" key="5">
    <source>
        <dbReference type="PROSITE" id="PS50003"/>
    </source>
</evidence>
<feature type="compositionally biased region" description="Polar residues" evidence="4">
    <location>
        <begin position="138"/>
        <end position="158"/>
    </location>
</feature>
<protein>
    <submittedName>
        <fullName evidence="6">Putative oxysterol-binding protein</fullName>
    </submittedName>
</protein>
<dbReference type="AlphaFoldDB" id="A0A3Q0KQM4"/>
<reference evidence="6" key="1">
    <citation type="submission" date="2018-12" db="UniProtKB">
        <authorList>
            <consortium name="WormBaseParasite"/>
        </authorList>
    </citation>
    <scope>IDENTIFICATION</scope>
    <source>
        <strain evidence="6">Puerto Rican</strain>
    </source>
</reference>